<dbReference type="Pfam" id="PF24346">
    <property type="entry name" value="DUF7507"/>
    <property type="match status" value="2"/>
</dbReference>
<accession>A0A327P4B7</accession>
<organism evidence="4 5">
    <name type="scientific">Algoriphagus yeomjeoni</name>
    <dbReference type="NCBI Taxonomy" id="291403"/>
    <lineage>
        <taxon>Bacteria</taxon>
        <taxon>Pseudomonadati</taxon>
        <taxon>Bacteroidota</taxon>
        <taxon>Cytophagia</taxon>
        <taxon>Cytophagales</taxon>
        <taxon>Cyclobacteriaceae</taxon>
        <taxon>Algoriphagus</taxon>
    </lineage>
</organism>
<dbReference type="EMBL" id="QLLK01000015">
    <property type="protein sequence ID" value="RAI84776.1"/>
    <property type="molecule type" value="Genomic_DNA"/>
</dbReference>
<keyword evidence="1" id="KW-0812">Transmembrane</keyword>
<dbReference type="InterPro" id="IPR055354">
    <property type="entry name" value="DUF7507"/>
</dbReference>
<comment type="caution">
    <text evidence="4">The sequence shown here is derived from an EMBL/GenBank/DDBJ whole genome shotgun (WGS) entry which is preliminary data.</text>
</comment>
<evidence type="ECO:0000259" key="3">
    <source>
        <dbReference type="Pfam" id="PF24346"/>
    </source>
</evidence>
<evidence type="ECO:0000256" key="1">
    <source>
        <dbReference type="SAM" id="Phobius"/>
    </source>
</evidence>
<evidence type="ECO:0000259" key="2">
    <source>
        <dbReference type="Pfam" id="PF19081"/>
    </source>
</evidence>
<feature type="non-terminal residue" evidence="4">
    <location>
        <position position="741"/>
    </location>
</feature>
<dbReference type="AlphaFoldDB" id="A0A327P4B7"/>
<evidence type="ECO:0000313" key="5">
    <source>
        <dbReference type="Proteomes" id="UP000249610"/>
    </source>
</evidence>
<name>A0A327P4B7_9BACT</name>
<dbReference type="InterPro" id="IPR047589">
    <property type="entry name" value="DUF11_rpt"/>
</dbReference>
<feature type="domain" description="Ig-like" evidence="2">
    <location>
        <begin position="423"/>
        <end position="497"/>
    </location>
</feature>
<keyword evidence="5" id="KW-1185">Reference proteome</keyword>
<dbReference type="Pfam" id="PF19081">
    <property type="entry name" value="Ig_7"/>
    <property type="match status" value="1"/>
</dbReference>
<reference evidence="4 5" key="1">
    <citation type="submission" date="2018-06" db="EMBL/GenBank/DDBJ databases">
        <title>Genomic Encyclopedia of Archaeal and Bacterial Type Strains, Phase II (KMG-II): from individual species to whole genera.</title>
        <authorList>
            <person name="Goeker M."/>
        </authorList>
    </citation>
    <scope>NUCLEOTIDE SEQUENCE [LARGE SCALE GENOMIC DNA]</scope>
    <source>
        <strain evidence="4 5">DSM 23446</strain>
    </source>
</reference>
<feature type="transmembrane region" description="Helical" evidence="1">
    <location>
        <begin position="45"/>
        <end position="63"/>
    </location>
</feature>
<sequence length="741" mass="78670">MREFLRTREILNTNDMDHMSNDHPIDENISSNNFLGEKSHLRKNLFLLFAIFLISSFSFGQVVPVTTPAGGFEIDGNLISNSPTNGAGDWVQGGSGSGGFLFNANGTPVNVVRTVRFQDPYSPSTDNVFQGGGKFNDNPNNTWKWQLNSTSGKSDIGNVFVHLAEDATNDQWIIVGADRLETNGTSYIDFEFLQGTIAATGTSGNNRPFTASGPHNGRTIGDFLISVEYTNGGSNPIVRFYRWSLISGTNYDYIEQFPGPIAFAATNSSGSVSAPLGAFGTNTYSQFQFVEAAINVSAFFTGIGNPCDGLTIGTVFVKTKSSSSTTASLEDFVAPVPVKLVLGNAEISYSPADLCNSFADVTLDGVLGGVFSSTQGLSIDSQTGRIDLTNSTPGTYTVTYSFLSEGCPKTTTTSVTIPNKAPAPAVASFDYCIGDGNKTPVVTPAQGYTIKWYDSAMNPLAAAPSISTTTAGTFTYYISQIKSGECESTKALVTIKVDSCSLTLVKAATNGPSGEDCLDPTLNPTINYSFLLTNNGAFPLSNIQLSDPLFQAPNPAVSFTLSNNGNGDAILDVNESWTYTASYTITPTDIENGQVENQATASGVANGKTVSDLSGTAVDNDTPTIVPICQEEEFSITKLATPQTYDAVGDEISYDITVTNDGNVTLEGILVTDPLTGLSQLITSLAPQADTVIVTTYTIDQDDLDAGQVDNTATATFGQEERTADEQVTAIQEEEFSITKL</sequence>
<protein>
    <submittedName>
        <fullName evidence="4">Putative repeat protein (TIGR01451 family)</fullName>
    </submittedName>
</protein>
<dbReference type="NCBIfam" id="TIGR01451">
    <property type="entry name" value="B_ant_repeat"/>
    <property type="match status" value="1"/>
</dbReference>
<feature type="domain" description="DUF7507" evidence="3">
    <location>
        <begin position="634"/>
        <end position="720"/>
    </location>
</feature>
<dbReference type="InterPro" id="IPR044023">
    <property type="entry name" value="Ig_7"/>
</dbReference>
<gene>
    <name evidence="4" type="ORF">LV83_03824</name>
</gene>
<dbReference type="Proteomes" id="UP000249610">
    <property type="component" value="Unassembled WGS sequence"/>
</dbReference>
<evidence type="ECO:0000313" key="4">
    <source>
        <dbReference type="EMBL" id="RAI84776.1"/>
    </source>
</evidence>
<keyword evidence="1" id="KW-1133">Transmembrane helix</keyword>
<proteinExistence type="predicted"/>
<feature type="domain" description="DUF7507" evidence="3">
    <location>
        <begin position="501"/>
        <end position="611"/>
    </location>
</feature>
<keyword evidence="1" id="KW-0472">Membrane</keyword>